<dbReference type="SMART" id="SM00471">
    <property type="entry name" value="HDc"/>
    <property type="match status" value="1"/>
</dbReference>
<evidence type="ECO:0000259" key="1">
    <source>
        <dbReference type="SMART" id="SM00471"/>
    </source>
</evidence>
<dbReference type="EMBL" id="BMIA01000010">
    <property type="protein sequence ID" value="GGH56010.1"/>
    <property type="molecule type" value="Genomic_DNA"/>
</dbReference>
<reference evidence="3" key="1">
    <citation type="journal article" date="2019" name="Int. J. Syst. Evol. Microbiol.">
        <title>The Global Catalogue of Microorganisms (GCM) 10K type strain sequencing project: providing services to taxonomists for standard genome sequencing and annotation.</title>
        <authorList>
            <consortium name="The Broad Institute Genomics Platform"/>
            <consortium name="The Broad Institute Genome Sequencing Center for Infectious Disease"/>
            <person name="Wu L."/>
            <person name="Ma J."/>
        </authorList>
    </citation>
    <scope>NUCLEOTIDE SEQUENCE [LARGE SCALE GENOMIC DNA]</scope>
    <source>
        <strain evidence="3">CGMCC 1.15288</strain>
    </source>
</reference>
<dbReference type="RefSeq" id="WP_188939413.1">
    <property type="nucleotide sequence ID" value="NZ_BMIA01000010.1"/>
</dbReference>
<evidence type="ECO:0000313" key="3">
    <source>
        <dbReference type="Proteomes" id="UP000600214"/>
    </source>
</evidence>
<keyword evidence="3" id="KW-1185">Reference proteome</keyword>
<dbReference type="PANTHER" id="PTHR46246">
    <property type="entry name" value="GUANOSINE-3',5'-BIS(DIPHOSPHATE) 3'-PYROPHOSPHOHYDROLASE MESH1"/>
    <property type="match status" value="1"/>
</dbReference>
<dbReference type="Gene3D" id="1.10.3210.10">
    <property type="entry name" value="Hypothetical protein af1432"/>
    <property type="match status" value="1"/>
</dbReference>
<dbReference type="Proteomes" id="UP000600214">
    <property type="component" value="Unassembled WGS sequence"/>
</dbReference>
<dbReference type="InterPro" id="IPR003607">
    <property type="entry name" value="HD/PDEase_dom"/>
</dbReference>
<accession>A0ABQ1ZAZ0</accession>
<proteinExistence type="predicted"/>
<protein>
    <recommendedName>
        <fullName evidence="1">HD/PDEase domain-containing protein</fullName>
    </recommendedName>
</protein>
<dbReference type="InterPro" id="IPR052194">
    <property type="entry name" value="MESH1"/>
</dbReference>
<gene>
    <name evidence="2" type="ORF">GCM10007423_64160</name>
</gene>
<dbReference type="PANTHER" id="PTHR46246:SF1">
    <property type="entry name" value="GUANOSINE-3',5'-BIS(DIPHOSPHATE) 3'-PYROPHOSPHOHYDROLASE MESH1"/>
    <property type="match status" value="1"/>
</dbReference>
<organism evidence="2 3">
    <name type="scientific">Dyadobacter endophyticus</name>
    <dbReference type="NCBI Taxonomy" id="1749036"/>
    <lineage>
        <taxon>Bacteria</taxon>
        <taxon>Pseudomonadati</taxon>
        <taxon>Bacteroidota</taxon>
        <taxon>Cytophagia</taxon>
        <taxon>Cytophagales</taxon>
        <taxon>Spirosomataceae</taxon>
        <taxon>Dyadobacter</taxon>
    </lineage>
</organism>
<sequence>MLELTERQWALFDYVKQMHGEQKRKYTGAPYYTHLLSVADRVDRYARNGYETEIALCHDLIEDTECSLADLSYKLMSLGYSVEEDVVILAGVDDLTDKYTSEKYPSLNRAQRKELEGARIVSSRPVAQTVKYADIIDNMLSLAEHDPGFARVYAREVDGYLWQINMGNKELYAACCQLLTEVKARLRLDQN</sequence>
<comment type="caution">
    <text evidence="2">The sequence shown here is derived from an EMBL/GenBank/DDBJ whole genome shotgun (WGS) entry which is preliminary data.</text>
</comment>
<dbReference type="SUPFAM" id="SSF109604">
    <property type="entry name" value="HD-domain/PDEase-like"/>
    <property type="match status" value="1"/>
</dbReference>
<name>A0ABQ1ZAZ0_9BACT</name>
<evidence type="ECO:0000313" key="2">
    <source>
        <dbReference type="EMBL" id="GGH56010.1"/>
    </source>
</evidence>
<feature type="domain" description="HD/PDEase" evidence="1">
    <location>
        <begin position="27"/>
        <end position="148"/>
    </location>
</feature>